<dbReference type="Proteomes" id="UP000274822">
    <property type="component" value="Unassembled WGS sequence"/>
</dbReference>
<dbReference type="AlphaFoldDB" id="A0A433P5U4"/>
<dbReference type="GO" id="GO:0003723">
    <property type="term" value="F:RNA binding"/>
    <property type="evidence" value="ECO:0007669"/>
    <property type="project" value="UniProtKB-UniRule"/>
</dbReference>
<evidence type="ECO:0000259" key="2">
    <source>
        <dbReference type="SMART" id="SM00322"/>
    </source>
</evidence>
<proteinExistence type="predicted"/>
<dbReference type="InterPro" id="IPR004087">
    <property type="entry name" value="KH_dom"/>
</dbReference>
<reference evidence="3 4" key="1">
    <citation type="journal article" date="2018" name="New Phytol.">
        <title>Phylogenomics of Endogonaceae and evolution of mycorrhizas within Mucoromycota.</title>
        <authorList>
            <person name="Chang Y."/>
            <person name="Desiro A."/>
            <person name="Na H."/>
            <person name="Sandor L."/>
            <person name="Lipzen A."/>
            <person name="Clum A."/>
            <person name="Barry K."/>
            <person name="Grigoriev I.V."/>
            <person name="Martin F.M."/>
            <person name="Stajich J.E."/>
            <person name="Smith M.E."/>
            <person name="Bonito G."/>
            <person name="Spatafora J.W."/>
        </authorList>
    </citation>
    <scope>NUCLEOTIDE SEQUENCE [LARGE SCALE GENOMIC DNA]</scope>
    <source>
        <strain evidence="3 4">AD002</strain>
    </source>
</reference>
<evidence type="ECO:0000313" key="3">
    <source>
        <dbReference type="EMBL" id="RUS12900.1"/>
    </source>
</evidence>
<feature type="domain" description="K Homology" evidence="2">
    <location>
        <begin position="5"/>
        <end position="73"/>
    </location>
</feature>
<keyword evidence="4" id="KW-1185">Reference proteome</keyword>
<keyword evidence="1" id="KW-0694">RNA-binding</keyword>
<evidence type="ECO:0000313" key="4">
    <source>
        <dbReference type="Proteomes" id="UP000274822"/>
    </source>
</evidence>
<dbReference type="InterPro" id="IPR004088">
    <property type="entry name" value="KH_dom_type_1"/>
</dbReference>
<feature type="non-terminal residue" evidence="3">
    <location>
        <position position="1"/>
    </location>
</feature>
<dbReference type="EMBL" id="RBNJ01032051">
    <property type="protein sequence ID" value="RUS12900.1"/>
    <property type="molecule type" value="Genomic_DNA"/>
</dbReference>
<dbReference type="SMART" id="SM00322">
    <property type="entry name" value="KH"/>
    <property type="match status" value="1"/>
</dbReference>
<comment type="caution">
    <text evidence="3">The sequence shown here is derived from an EMBL/GenBank/DDBJ whole genome shotgun (WGS) entry which is preliminary data.</text>
</comment>
<dbReference type="InterPro" id="IPR036612">
    <property type="entry name" value="KH_dom_type_1_sf"/>
</dbReference>
<dbReference type="Pfam" id="PF00013">
    <property type="entry name" value="KH_1"/>
    <property type="match status" value="1"/>
</dbReference>
<organism evidence="3 4">
    <name type="scientific">Jimgerdemannia flammicorona</name>
    <dbReference type="NCBI Taxonomy" id="994334"/>
    <lineage>
        <taxon>Eukaryota</taxon>
        <taxon>Fungi</taxon>
        <taxon>Fungi incertae sedis</taxon>
        <taxon>Mucoromycota</taxon>
        <taxon>Mucoromycotina</taxon>
        <taxon>Endogonomycetes</taxon>
        <taxon>Endogonales</taxon>
        <taxon>Endogonaceae</taxon>
        <taxon>Jimgerdemannia</taxon>
    </lineage>
</organism>
<dbReference type="CDD" id="cd02393">
    <property type="entry name" value="KH-I_PNPase"/>
    <property type="match status" value="1"/>
</dbReference>
<protein>
    <recommendedName>
        <fullName evidence="2">K Homology domain-containing protein</fullName>
    </recommendedName>
</protein>
<dbReference type="PROSITE" id="PS50084">
    <property type="entry name" value="KH_TYPE_1"/>
    <property type="match status" value="1"/>
</dbReference>
<dbReference type="SUPFAM" id="SSF54791">
    <property type="entry name" value="Eukaryotic type KH-domain (KH-domain type I)"/>
    <property type="match status" value="1"/>
</dbReference>
<evidence type="ECO:0000256" key="1">
    <source>
        <dbReference type="PROSITE-ProRule" id="PRU00117"/>
    </source>
</evidence>
<name>A0A433P5U4_9FUNG</name>
<gene>
    <name evidence="3" type="ORF">BC938DRAFT_478308</name>
</gene>
<sequence length="201" mass="22766">LPHPPSIMNIVSIPRHVAGHVIGKRGQRILQIQEQTGTRIRSENVDDLCNFHLEAETQEHLNHAKTLINEIVNSVETRNHREKPPLSFVIIDYPEDACDNTAGAILRLHFQPIPECPAILTVQRQILLLHPDRHPALPRYCRPRDRKAHMQAATGDAKFARGQATVQSSRPDQGVTPHCRRLGDVQEENWGTLQDHVSKWG</sequence>
<accession>A0A433P5U4</accession>
<dbReference type="Gene3D" id="3.30.1370.10">
    <property type="entry name" value="K Homology domain, type 1"/>
    <property type="match status" value="1"/>
</dbReference>